<dbReference type="InterPro" id="IPR004046">
    <property type="entry name" value="GST_C"/>
</dbReference>
<evidence type="ECO:0000256" key="5">
    <source>
        <dbReference type="ARBA" id="ARBA00071370"/>
    </source>
</evidence>
<dbReference type="Pfam" id="PF02798">
    <property type="entry name" value="GST_N"/>
    <property type="match status" value="1"/>
</dbReference>
<comment type="caution">
    <text evidence="8">The sequence shown here is derived from an EMBL/GenBank/DDBJ whole genome shotgun (WGS) entry which is preliminary data.</text>
</comment>
<sequence length="226" mass="26201">MENSKELKLLGFWVSPTVARVEWALGLKGVKDYVYVEEDVMYNKSPLLLQLNPVHKKVPVLVHNGKPIAESDVIVKYIDETWKNYPLLPQDPYEKARILSFAKFGDKLFYDSYTAMWSRGEEKEKLVKSTIEEFEKIEEEIKGRKFFGGESLGFLDIALGWISYWLPLWEEVGSIKIFDPIKFPGIASWVENFLSHPVINEKLPPKDRAVKYFQERHAILAAIKYG</sequence>
<evidence type="ECO:0000256" key="3">
    <source>
        <dbReference type="ARBA" id="ARBA00022679"/>
    </source>
</evidence>
<dbReference type="PROSITE" id="PS50404">
    <property type="entry name" value="GST_NTER"/>
    <property type="match status" value="1"/>
</dbReference>
<dbReference type="InterPro" id="IPR010987">
    <property type="entry name" value="Glutathione-S-Trfase_C-like"/>
</dbReference>
<dbReference type="SUPFAM" id="SSF52833">
    <property type="entry name" value="Thioredoxin-like"/>
    <property type="match status" value="1"/>
</dbReference>
<dbReference type="Gene3D" id="1.20.1050.10">
    <property type="match status" value="1"/>
</dbReference>
<dbReference type="SFLD" id="SFLDG00358">
    <property type="entry name" value="Main_(cytGST)"/>
    <property type="match status" value="1"/>
</dbReference>
<reference evidence="8" key="2">
    <citation type="submission" date="2023-05" db="EMBL/GenBank/DDBJ databases">
        <authorList>
            <person name="Schelkunov M.I."/>
        </authorList>
    </citation>
    <scope>NUCLEOTIDE SEQUENCE</scope>
    <source>
        <strain evidence="8">Hsosn_3</strain>
        <tissue evidence="8">Leaf</tissue>
    </source>
</reference>
<dbReference type="Proteomes" id="UP001237642">
    <property type="component" value="Unassembled WGS sequence"/>
</dbReference>
<dbReference type="GO" id="GO:0006749">
    <property type="term" value="P:glutathione metabolic process"/>
    <property type="evidence" value="ECO:0007669"/>
    <property type="project" value="InterPro"/>
</dbReference>
<dbReference type="SFLD" id="SFLDS00019">
    <property type="entry name" value="Glutathione_Transferase_(cytos"/>
    <property type="match status" value="1"/>
</dbReference>
<evidence type="ECO:0000313" key="8">
    <source>
        <dbReference type="EMBL" id="KAK1390649.1"/>
    </source>
</evidence>
<dbReference type="FunFam" id="3.40.30.10:FF:000014">
    <property type="entry name" value="Tau class glutathione S-transferase"/>
    <property type="match status" value="1"/>
</dbReference>
<evidence type="ECO:0000256" key="1">
    <source>
        <dbReference type="ARBA" id="ARBA00009929"/>
    </source>
</evidence>
<accession>A0AAD8MZA6</accession>
<dbReference type="InterPro" id="IPR004045">
    <property type="entry name" value="Glutathione_S-Trfase_N"/>
</dbReference>
<dbReference type="Gene3D" id="3.40.30.10">
    <property type="entry name" value="Glutaredoxin"/>
    <property type="match status" value="1"/>
</dbReference>
<dbReference type="PANTHER" id="PTHR11260">
    <property type="entry name" value="GLUTATHIONE S-TRANSFERASE, GST, SUPERFAMILY, GST DOMAIN CONTAINING"/>
    <property type="match status" value="1"/>
</dbReference>
<reference evidence="8" key="1">
    <citation type="submission" date="2023-02" db="EMBL/GenBank/DDBJ databases">
        <title>Genome of toxic invasive species Heracleum sosnowskyi carries increased number of genes despite the absence of recent whole-genome duplications.</title>
        <authorList>
            <person name="Schelkunov M."/>
            <person name="Shtratnikova V."/>
            <person name="Makarenko M."/>
            <person name="Klepikova A."/>
            <person name="Omelchenko D."/>
            <person name="Novikova G."/>
            <person name="Obukhova E."/>
            <person name="Bogdanov V."/>
            <person name="Penin A."/>
            <person name="Logacheva M."/>
        </authorList>
    </citation>
    <scope>NUCLEOTIDE SEQUENCE</scope>
    <source>
        <strain evidence="8">Hsosn_3</strain>
        <tissue evidence="8">Leaf</tissue>
    </source>
</reference>
<dbReference type="CDD" id="cd03058">
    <property type="entry name" value="GST_N_Tau"/>
    <property type="match status" value="1"/>
</dbReference>
<dbReference type="Pfam" id="PF00043">
    <property type="entry name" value="GST_C"/>
    <property type="match status" value="1"/>
</dbReference>
<dbReference type="CDD" id="cd03185">
    <property type="entry name" value="GST_C_Tau"/>
    <property type="match status" value="1"/>
</dbReference>
<evidence type="ECO:0000256" key="4">
    <source>
        <dbReference type="ARBA" id="ARBA00047960"/>
    </source>
</evidence>
<feature type="domain" description="GST N-terminal" evidence="6">
    <location>
        <begin position="5"/>
        <end position="86"/>
    </location>
</feature>
<evidence type="ECO:0000256" key="2">
    <source>
        <dbReference type="ARBA" id="ARBA00012452"/>
    </source>
</evidence>
<dbReference type="InterPro" id="IPR045073">
    <property type="entry name" value="Omega/Tau-like"/>
</dbReference>
<dbReference type="AlphaFoldDB" id="A0AAD8MZA6"/>
<dbReference type="InterPro" id="IPR036282">
    <property type="entry name" value="Glutathione-S-Trfase_C_sf"/>
</dbReference>
<dbReference type="GO" id="GO:0005737">
    <property type="term" value="C:cytoplasm"/>
    <property type="evidence" value="ECO:0007669"/>
    <property type="project" value="TreeGrafter"/>
</dbReference>
<evidence type="ECO:0000259" key="7">
    <source>
        <dbReference type="PROSITE" id="PS50405"/>
    </source>
</evidence>
<organism evidence="8 9">
    <name type="scientific">Heracleum sosnowskyi</name>
    <dbReference type="NCBI Taxonomy" id="360622"/>
    <lineage>
        <taxon>Eukaryota</taxon>
        <taxon>Viridiplantae</taxon>
        <taxon>Streptophyta</taxon>
        <taxon>Embryophyta</taxon>
        <taxon>Tracheophyta</taxon>
        <taxon>Spermatophyta</taxon>
        <taxon>Magnoliopsida</taxon>
        <taxon>eudicotyledons</taxon>
        <taxon>Gunneridae</taxon>
        <taxon>Pentapetalae</taxon>
        <taxon>asterids</taxon>
        <taxon>campanulids</taxon>
        <taxon>Apiales</taxon>
        <taxon>Apiaceae</taxon>
        <taxon>Apioideae</taxon>
        <taxon>apioid superclade</taxon>
        <taxon>Tordylieae</taxon>
        <taxon>Tordyliinae</taxon>
        <taxon>Heracleum</taxon>
    </lineage>
</organism>
<evidence type="ECO:0000259" key="6">
    <source>
        <dbReference type="PROSITE" id="PS50404"/>
    </source>
</evidence>
<dbReference type="SFLD" id="SFLDG01152">
    <property type="entry name" value="Main.3:_Omega-_and_Tau-like"/>
    <property type="match status" value="1"/>
</dbReference>
<dbReference type="InterPro" id="IPR036249">
    <property type="entry name" value="Thioredoxin-like_sf"/>
</dbReference>
<protein>
    <recommendedName>
        <fullName evidence="5">Probable glutathione S-transferase</fullName>
        <ecNumber evidence="2">2.5.1.18</ecNumber>
    </recommendedName>
</protein>
<comment type="similarity">
    <text evidence="1">Belongs to the GST superfamily. HSP26 family.</text>
</comment>
<evidence type="ECO:0000313" key="9">
    <source>
        <dbReference type="Proteomes" id="UP001237642"/>
    </source>
</evidence>
<gene>
    <name evidence="8" type="ORF">POM88_018827</name>
</gene>
<dbReference type="EC" id="2.5.1.18" evidence="2"/>
<proteinExistence type="inferred from homology"/>
<dbReference type="FunFam" id="1.20.1050.10:FF:000012">
    <property type="entry name" value="Tau class glutathione S-transferase"/>
    <property type="match status" value="1"/>
</dbReference>
<keyword evidence="3 8" id="KW-0808">Transferase</keyword>
<dbReference type="SUPFAM" id="SSF47616">
    <property type="entry name" value="GST C-terminal domain-like"/>
    <property type="match status" value="1"/>
</dbReference>
<dbReference type="InterPro" id="IPR040079">
    <property type="entry name" value="Glutathione_S-Trfase"/>
</dbReference>
<dbReference type="EMBL" id="JAUIZM010000004">
    <property type="protein sequence ID" value="KAK1390649.1"/>
    <property type="molecule type" value="Genomic_DNA"/>
</dbReference>
<dbReference type="InterPro" id="IPR045074">
    <property type="entry name" value="GST_C_Tau"/>
</dbReference>
<dbReference type="GO" id="GO:0004364">
    <property type="term" value="F:glutathione transferase activity"/>
    <property type="evidence" value="ECO:0007669"/>
    <property type="project" value="UniProtKB-EC"/>
</dbReference>
<dbReference type="PANTHER" id="PTHR11260:SF474">
    <property type="entry name" value="GLUTATHIONE TRANSFERASE"/>
    <property type="match status" value="1"/>
</dbReference>
<keyword evidence="9" id="KW-1185">Reference proteome</keyword>
<dbReference type="PROSITE" id="PS50405">
    <property type="entry name" value="GST_CTER"/>
    <property type="match status" value="1"/>
</dbReference>
<feature type="domain" description="GST C-terminal" evidence="7">
    <location>
        <begin position="91"/>
        <end position="213"/>
    </location>
</feature>
<name>A0AAD8MZA6_9APIA</name>
<comment type="catalytic activity">
    <reaction evidence="4">
        <text>RX + glutathione = an S-substituted glutathione + a halide anion + H(+)</text>
        <dbReference type="Rhea" id="RHEA:16437"/>
        <dbReference type="ChEBI" id="CHEBI:15378"/>
        <dbReference type="ChEBI" id="CHEBI:16042"/>
        <dbReference type="ChEBI" id="CHEBI:17792"/>
        <dbReference type="ChEBI" id="CHEBI:57925"/>
        <dbReference type="ChEBI" id="CHEBI:90779"/>
        <dbReference type="EC" id="2.5.1.18"/>
    </reaction>
</comment>